<keyword evidence="5" id="KW-1185">Reference proteome</keyword>
<dbReference type="RefSeq" id="WP_106584436.1">
    <property type="nucleotide sequence ID" value="NZ_PYGA01000013.1"/>
</dbReference>
<dbReference type="EMBL" id="PYGA01000013">
    <property type="protein sequence ID" value="PSK95996.1"/>
    <property type="molecule type" value="Genomic_DNA"/>
</dbReference>
<dbReference type="PROSITE" id="PS51257">
    <property type="entry name" value="PROKAR_LIPOPROTEIN"/>
    <property type="match status" value="1"/>
</dbReference>
<feature type="compositionally biased region" description="Gly residues" evidence="1">
    <location>
        <begin position="193"/>
        <end position="214"/>
    </location>
</feature>
<evidence type="ECO:0000256" key="1">
    <source>
        <dbReference type="SAM" id="MobiDB-lite"/>
    </source>
</evidence>
<accession>A0A2P8DFK9</accession>
<evidence type="ECO:0000313" key="5">
    <source>
        <dbReference type="Proteomes" id="UP000240542"/>
    </source>
</evidence>
<dbReference type="PANTHER" id="PTHR36933">
    <property type="entry name" value="SLL0788 PROTEIN"/>
    <property type="match status" value="1"/>
</dbReference>
<evidence type="ECO:0000256" key="2">
    <source>
        <dbReference type="SAM" id="SignalP"/>
    </source>
</evidence>
<sequence length="237" mass="24522">MNKRAIVLLSTAMAGTLLLSACGGAAEDDPAPAAESKQSARHNKADVEFAQMMIPHHEQAVEMAELAETRAGADVRSLAKEIDKAQGPEIKQLTGMLESWGEEPLESMDHSMDGMLTDAQMTELEQADGDAFDKAFVDSMIEHHEGAVDMAQSELDDGENPEAKKLAEDIVSTQNDEITRMRELLGESPTDDGGSGEGSGDSGDGSGEGSGDSGDGSDDGSGDSGDGSDGGSGHGGH</sequence>
<feature type="compositionally biased region" description="Gly residues" evidence="1">
    <location>
        <begin position="222"/>
        <end position="237"/>
    </location>
</feature>
<feature type="chain" id="PRO_5038436744" evidence="2">
    <location>
        <begin position="26"/>
        <end position="237"/>
    </location>
</feature>
<gene>
    <name evidence="4" type="ORF">CLV63_113159</name>
</gene>
<dbReference type="AlphaFoldDB" id="A0A2P8DFK9"/>
<feature type="domain" description="DUF305" evidence="3">
    <location>
        <begin position="46"/>
        <end position="185"/>
    </location>
</feature>
<proteinExistence type="predicted"/>
<protein>
    <submittedName>
        <fullName evidence="4">Uncharacterized protein (DUF305 family)</fullName>
    </submittedName>
</protein>
<dbReference type="InterPro" id="IPR012347">
    <property type="entry name" value="Ferritin-like"/>
</dbReference>
<evidence type="ECO:0000259" key="3">
    <source>
        <dbReference type="Pfam" id="PF03713"/>
    </source>
</evidence>
<reference evidence="4 5" key="1">
    <citation type="submission" date="2018-03" db="EMBL/GenBank/DDBJ databases">
        <title>Genomic Encyclopedia of Archaeal and Bacterial Type Strains, Phase II (KMG-II): from individual species to whole genera.</title>
        <authorList>
            <person name="Goeker M."/>
        </authorList>
    </citation>
    <scope>NUCLEOTIDE SEQUENCE [LARGE SCALE GENOMIC DNA]</scope>
    <source>
        <strain evidence="4 5">DSM 45312</strain>
    </source>
</reference>
<dbReference type="Proteomes" id="UP000240542">
    <property type="component" value="Unassembled WGS sequence"/>
</dbReference>
<evidence type="ECO:0000313" key="4">
    <source>
        <dbReference type="EMBL" id="PSK95996.1"/>
    </source>
</evidence>
<dbReference type="Pfam" id="PF03713">
    <property type="entry name" value="DUF305"/>
    <property type="match status" value="1"/>
</dbReference>
<dbReference type="InterPro" id="IPR005183">
    <property type="entry name" value="DUF305_CopM-like"/>
</dbReference>
<dbReference type="PANTHER" id="PTHR36933:SF1">
    <property type="entry name" value="SLL0788 PROTEIN"/>
    <property type="match status" value="1"/>
</dbReference>
<feature type="region of interest" description="Disordered" evidence="1">
    <location>
        <begin position="172"/>
        <end position="237"/>
    </location>
</feature>
<keyword evidence="2" id="KW-0732">Signal</keyword>
<organism evidence="4 5">
    <name type="scientific">Murinocardiopsis flavida</name>
    <dbReference type="NCBI Taxonomy" id="645275"/>
    <lineage>
        <taxon>Bacteria</taxon>
        <taxon>Bacillati</taxon>
        <taxon>Actinomycetota</taxon>
        <taxon>Actinomycetes</taxon>
        <taxon>Streptosporangiales</taxon>
        <taxon>Nocardiopsidaceae</taxon>
        <taxon>Murinocardiopsis</taxon>
    </lineage>
</organism>
<dbReference type="OrthoDB" id="26872at2"/>
<feature type="signal peptide" evidence="2">
    <location>
        <begin position="1"/>
        <end position="25"/>
    </location>
</feature>
<name>A0A2P8DFK9_9ACTN</name>
<comment type="caution">
    <text evidence="4">The sequence shown here is derived from an EMBL/GenBank/DDBJ whole genome shotgun (WGS) entry which is preliminary data.</text>
</comment>
<dbReference type="Gene3D" id="1.20.1260.10">
    <property type="match status" value="1"/>
</dbReference>